<gene>
    <name evidence="19" type="ORF">FN846DRAFT_903217</name>
</gene>
<evidence type="ECO:0000256" key="4">
    <source>
        <dbReference type="ARBA" id="ARBA00020987"/>
    </source>
</evidence>
<dbReference type="AlphaFoldDB" id="A0A5J5F7S0"/>
<dbReference type="PANTHER" id="PTHR21451:SF0">
    <property type="entry name" value="HISTONE-LYSINE N-METHYLTRANSFERASE, H3 LYSINE-79 SPECIFIC"/>
    <property type="match status" value="1"/>
</dbReference>
<dbReference type="EMBL" id="VXIS01000019">
    <property type="protein sequence ID" value="KAA8912858.1"/>
    <property type="molecule type" value="Genomic_DNA"/>
</dbReference>
<dbReference type="OrthoDB" id="443402at2759"/>
<dbReference type="PROSITE" id="PS51569">
    <property type="entry name" value="DOT1"/>
    <property type="match status" value="1"/>
</dbReference>
<keyword evidence="8" id="KW-0677">Repeat</keyword>
<dbReference type="Proteomes" id="UP000326924">
    <property type="component" value="Unassembled WGS sequence"/>
</dbReference>
<accession>A0A5J5F7S0</accession>
<evidence type="ECO:0000256" key="10">
    <source>
        <dbReference type="ARBA" id="ARBA00023015"/>
    </source>
</evidence>
<dbReference type="Pfam" id="PF08123">
    <property type="entry name" value="DOT1"/>
    <property type="match status" value="1"/>
</dbReference>
<evidence type="ECO:0000313" key="20">
    <source>
        <dbReference type="Proteomes" id="UP000326924"/>
    </source>
</evidence>
<feature type="compositionally biased region" description="Basic and acidic residues" evidence="17">
    <location>
        <begin position="28"/>
        <end position="37"/>
    </location>
</feature>
<protein>
    <recommendedName>
        <fullName evidence="4 15">Histone-lysine N-methyltransferase, H3 lysine-79 specific</fullName>
        <ecNumber evidence="3 15">2.1.1.360</ecNumber>
    </recommendedName>
    <alternativeName>
        <fullName evidence="13 15">Histone H3-K79 methyltransferase</fullName>
    </alternativeName>
</protein>
<dbReference type="GO" id="GO:0006281">
    <property type="term" value="P:DNA repair"/>
    <property type="evidence" value="ECO:0007669"/>
    <property type="project" value="InterPro"/>
</dbReference>
<keyword evidence="9 15" id="KW-0156">Chromatin regulator</keyword>
<evidence type="ECO:0000256" key="11">
    <source>
        <dbReference type="ARBA" id="ARBA00023163"/>
    </source>
</evidence>
<evidence type="ECO:0000256" key="17">
    <source>
        <dbReference type="SAM" id="MobiDB-lite"/>
    </source>
</evidence>
<evidence type="ECO:0000256" key="3">
    <source>
        <dbReference type="ARBA" id="ARBA00012190"/>
    </source>
</evidence>
<dbReference type="InParanoid" id="A0A5J5F7S0"/>
<dbReference type="GO" id="GO:0140956">
    <property type="term" value="F:histone H3K79 trimethyltransferase activity"/>
    <property type="evidence" value="ECO:0007669"/>
    <property type="project" value="UniProtKB-EC"/>
</dbReference>
<name>A0A5J5F7S0_9PEZI</name>
<dbReference type="Gene3D" id="3.40.50.150">
    <property type="entry name" value="Vaccinia Virus protein VP39"/>
    <property type="match status" value="1"/>
</dbReference>
<dbReference type="GO" id="GO:0031509">
    <property type="term" value="P:subtelomeric heterochromatin formation"/>
    <property type="evidence" value="ECO:0007669"/>
    <property type="project" value="InterPro"/>
</dbReference>
<feature type="region of interest" description="Disordered" evidence="17">
    <location>
        <begin position="1"/>
        <end position="159"/>
    </location>
</feature>
<evidence type="ECO:0000256" key="8">
    <source>
        <dbReference type="ARBA" id="ARBA00022737"/>
    </source>
</evidence>
<dbReference type="GO" id="GO:0000786">
    <property type="term" value="C:nucleosome"/>
    <property type="evidence" value="ECO:0007669"/>
    <property type="project" value="InterPro"/>
</dbReference>
<dbReference type="GO" id="GO:0005634">
    <property type="term" value="C:nucleus"/>
    <property type="evidence" value="ECO:0007669"/>
    <property type="project" value="UniProtKB-SubCell"/>
</dbReference>
<comment type="caution">
    <text evidence="19">The sequence shown here is derived from an EMBL/GenBank/DDBJ whole genome shotgun (WGS) entry which is preliminary data.</text>
</comment>
<keyword evidence="11 15" id="KW-0804">Transcription</keyword>
<keyword evidence="5 15" id="KW-0489">Methyltransferase</keyword>
<evidence type="ECO:0000256" key="13">
    <source>
        <dbReference type="ARBA" id="ARBA00029821"/>
    </source>
</evidence>
<dbReference type="FunFam" id="3.40.50.150:FF:000033">
    <property type="entry name" value="Histone-lysine N-methyltransferase, H3 lysine-79 specific"/>
    <property type="match status" value="1"/>
</dbReference>
<evidence type="ECO:0000256" key="2">
    <source>
        <dbReference type="ARBA" id="ARBA00004123"/>
    </source>
</evidence>
<comment type="similarity">
    <text evidence="15">Belongs to the class I-like SAM-binding methyltransferase superfamily. DOT1 family.</text>
</comment>
<evidence type="ECO:0000256" key="9">
    <source>
        <dbReference type="ARBA" id="ARBA00022853"/>
    </source>
</evidence>
<dbReference type="InterPro" id="IPR021162">
    <property type="entry name" value="Dot1"/>
</dbReference>
<comment type="function">
    <text evidence="1 15">Histone methyltransferase that specifically trimethylates histone H3 to form H3K79me3. This methylation is required for telomere silencing and for the pachytene checkpoint during the meiotic cell cycle by allowing the recruitment of RAD9 to double strand breaks. Nucleosomes are preferred as substrate compared to free histone.</text>
</comment>
<evidence type="ECO:0000256" key="5">
    <source>
        <dbReference type="ARBA" id="ARBA00022603"/>
    </source>
</evidence>
<dbReference type="SUPFAM" id="SSF53335">
    <property type="entry name" value="S-adenosyl-L-methionine-dependent methyltransferases"/>
    <property type="match status" value="1"/>
</dbReference>
<dbReference type="EC" id="2.1.1.360" evidence="3 15"/>
<evidence type="ECO:0000259" key="18">
    <source>
        <dbReference type="PROSITE" id="PS51569"/>
    </source>
</evidence>
<feature type="domain" description="DOT1" evidence="18">
    <location>
        <begin position="192"/>
        <end position="527"/>
    </location>
</feature>
<feature type="binding site" evidence="16">
    <location>
        <begin position="356"/>
        <end position="365"/>
    </location>
    <ligand>
        <name>S-adenosyl-L-methionine</name>
        <dbReference type="ChEBI" id="CHEBI:59789"/>
    </ligand>
</feature>
<comment type="subcellular location">
    <subcellularLocation>
        <location evidence="2 15">Nucleus</location>
    </subcellularLocation>
</comment>
<keyword evidence="6 15" id="KW-0808">Transferase</keyword>
<comment type="catalytic activity">
    <reaction evidence="14 15">
        <text>L-lysyl(79)-[histone H3] + 3 S-adenosyl-L-methionine = N(6),N(6),N(6)-trimethyl-L-lysyl(79)-[histone H3] + 3 S-adenosyl-L-homocysteine + 3 H(+)</text>
        <dbReference type="Rhea" id="RHEA:60328"/>
        <dbReference type="Rhea" id="RHEA-COMP:15549"/>
        <dbReference type="Rhea" id="RHEA-COMP:15552"/>
        <dbReference type="ChEBI" id="CHEBI:15378"/>
        <dbReference type="ChEBI" id="CHEBI:29969"/>
        <dbReference type="ChEBI" id="CHEBI:57856"/>
        <dbReference type="ChEBI" id="CHEBI:59789"/>
        <dbReference type="ChEBI" id="CHEBI:61961"/>
        <dbReference type="EC" id="2.1.1.360"/>
    </reaction>
</comment>
<dbReference type="PANTHER" id="PTHR21451">
    <property type="entry name" value="HISTONE H3 METHYLTRANSFERASE"/>
    <property type="match status" value="1"/>
</dbReference>
<evidence type="ECO:0000256" key="15">
    <source>
        <dbReference type="PIRNR" id="PIRNR017570"/>
    </source>
</evidence>
<keyword evidence="20" id="KW-1185">Reference proteome</keyword>
<evidence type="ECO:0000313" key="19">
    <source>
        <dbReference type="EMBL" id="KAA8912858.1"/>
    </source>
</evidence>
<dbReference type="PIRSF" id="PIRSF017570">
    <property type="entry name" value="Histone_H3-K79_MeTrfase"/>
    <property type="match status" value="1"/>
</dbReference>
<dbReference type="GO" id="GO:0032259">
    <property type="term" value="P:methylation"/>
    <property type="evidence" value="ECO:0007669"/>
    <property type="project" value="UniProtKB-KW"/>
</dbReference>
<evidence type="ECO:0000256" key="16">
    <source>
        <dbReference type="PIRSR" id="PIRSR017570-1"/>
    </source>
</evidence>
<dbReference type="CDD" id="cd02440">
    <property type="entry name" value="AdoMet_MTases"/>
    <property type="match status" value="1"/>
</dbReference>
<dbReference type="InterPro" id="IPR030445">
    <property type="entry name" value="H3-K79_meTrfase"/>
</dbReference>
<organism evidence="19 20">
    <name type="scientific">Sphaerosporella brunnea</name>
    <dbReference type="NCBI Taxonomy" id="1250544"/>
    <lineage>
        <taxon>Eukaryota</taxon>
        <taxon>Fungi</taxon>
        <taxon>Dikarya</taxon>
        <taxon>Ascomycota</taxon>
        <taxon>Pezizomycotina</taxon>
        <taxon>Pezizomycetes</taxon>
        <taxon>Pezizales</taxon>
        <taxon>Pyronemataceae</taxon>
        <taxon>Sphaerosporella</taxon>
    </lineage>
</organism>
<dbReference type="FunCoup" id="A0A5J5F7S0">
    <property type="interactions" value="25"/>
</dbReference>
<feature type="binding site" evidence="16">
    <location>
        <begin position="333"/>
        <end position="336"/>
    </location>
    <ligand>
        <name>S-adenosyl-L-methionine</name>
        <dbReference type="ChEBI" id="CHEBI:59789"/>
    </ligand>
</feature>
<keyword evidence="12 15" id="KW-0539">Nucleus</keyword>
<evidence type="ECO:0000256" key="1">
    <source>
        <dbReference type="ARBA" id="ARBA00003482"/>
    </source>
</evidence>
<dbReference type="InterPro" id="IPR029063">
    <property type="entry name" value="SAM-dependent_MTases_sf"/>
</dbReference>
<keyword evidence="7 15" id="KW-0949">S-adenosyl-L-methionine</keyword>
<dbReference type="InterPro" id="IPR025789">
    <property type="entry name" value="DOT1_dom"/>
</dbReference>
<proteinExistence type="inferred from homology"/>
<dbReference type="Gene3D" id="1.10.260.170">
    <property type="match status" value="1"/>
</dbReference>
<sequence>MASLFDKLRPAGVAPLKRQKQVVQTSKSSDDRRTHPRETKHRVGQPTVTLAARPLVKRRLEPAKSAPNLKRPSPAHHETSLKPPSPPQYLSVPHTTQERSASRSPRPAKLESSDEESGDDERTSKRSKLGSASPQAMVDSNRRIVHPLSFRSKDPKTGEPLQRCKFIHAEEIANTKLPGWSQRKEFRNTDLERIGLHYPGTPDQERYALVESNDPDEFKPIADIIETMEYVATYLLPPSIGAKVHSELSGTIVFRMRSGLKNNDYNKFLDNLKAYNQLVRESRKDGTFKRRIAAMSTIPFALVEHILGQSYARTVALEVDSLKEYAAFTSEVYGELLPKLTTKMFKEAGLTSDKVFVDLGSGTGNVVLHAALECGCEAWGCEKMDRPAKLAERQRKEFIARCRMWGVNHGPVNLEHDTFLENRNIADVIKRADVLLVNNFAFEAELNQKLLDMFLDLKEGAIIFSLKPFVPANHVITARNAESPINKLRMVERSYFSRQVSWTDSGGKYYVHTVDSSMLREFFERQDRRQRSAS</sequence>
<feature type="binding site" evidence="16">
    <location>
        <position position="382"/>
    </location>
    <ligand>
        <name>S-adenosyl-L-methionine</name>
        <dbReference type="ChEBI" id="CHEBI:59789"/>
    </ligand>
</feature>
<evidence type="ECO:0000256" key="6">
    <source>
        <dbReference type="ARBA" id="ARBA00022679"/>
    </source>
</evidence>
<dbReference type="GO" id="GO:0042393">
    <property type="term" value="F:histone binding"/>
    <property type="evidence" value="ECO:0007669"/>
    <property type="project" value="InterPro"/>
</dbReference>
<dbReference type="GO" id="GO:0000077">
    <property type="term" value="P:DNA damage checkpoint signaling"/>
    <property type="evidence" value="ECO:0007669"/>
    <property type="project" value="InterPro"/>
</dbReference>
<dbReference type="GO" id="GO:0000781">
    <property type="term" value="C:chromosome, telomeric region"/>
    <property type="evidence" value="ECO:0007669"/>
    <property type="project" value="GOC"/>
</dbReference>
<evidence type="ECO:0000256" key="14">
    <source>
        <dbReference type="ARBA" id="ARBA00047770"/>
    </source>
</evidence>
<reference evidence="19 20" key="1">
    <citation type="submission" date="2019-09" db="EMBL/GenBank/DDBJ databases">
        <title>Draft genome of the ectomycorrhizal ascomycete Sphaerosporella brunnea.</title>
        <authorList>
            <consortium name="DOE Joint Genome Institute"/>
            <person name="Benucci G.M."/>
            <person name="Marozzi G."/>
            <person name="Antonielli L."/>
            <person name="Sanchez S."/>
            <person name="Marco P."/>
            <person name="Wang X."/>
            <person name="Falini L.B."/>
            <person name="Barry K."/>
            <person name="Haridas S."/>
            <person name="Lipzen A."/>
            <person name="Labutti K."/>
            <person name="Grigoriev I.V."/>
            <person name="Murat C."/>
            <person name="Martin F."/>
            <person name="Albertini E."/>
            <person name="Donnini D."/>
            <person name="Bonito G."/>
        </authorList>
    </citation>
    <scope>NUCLEOTIDE SEQUENCE [LARGE SCALE GENOMIC DNA]</scope>
    <source>
        <strain evidence="19 20">Sb_GMNB300</strain>
    </source>
</reference>
<evidence type="ECO:0000256" key="12">
    <source>
        <dbReference type="ARBA" id="ARBA00023242"/>
    </source>
</evidence>
<evidence type="ECO:0000256" key="7">
    <source>
        <dbReference type="ARBA" id="ARBA00022691"/>
    </source>
</evidence>
<keyword evidence="10 15" id="KW-0805">Transcription regulation</keyword>